<dbReference type="Proteomes" id="UP001432322">
    <property type="component" value="Unassembled WGS sequence"/>
</dbReference>
<dbReference type="GO" id="GO:0034511">
    <property type="term" value="F:U3 snoRNA binding"/>
    <property type="evidence" value="ECO:0007669"/>
    <property type="project" value="TreeGrafter"/>
</dbReference>
<evidence type="ECO:0000256" key="6">
    <source>
        <dbReference type="ARBA" id="ARBA00040070"/>
    </source>
</evidence>
<feature type="region of interest" description="Disordered" evidence="7">
    <location>
        <begin position="364"/>
        <end position="454"/>
    </location>
</feature>
<feature type="compositionally biased region" description="Acidic residues" evidence="7">
    <location>
        <begin position="426"/>
        <end position="436"/>
    </location>
</feature>
<dbReference type="InterPro" id="IPR007034">
    <property type="entry name" value="BMS1_TSR1_C"/>
</dbReference>
<proteinExistence type="inferred from homology"/>
<keyword evidence="2" id="KW-0690">Ribosome biogenesis</keyword>
<accession>A0AAV5V8S0</accession>
<dbReference type="GO" id="GO:0005525">
    <property type="term" value="F:GTP binding"/>
    <property type="evidence" value="ECO:0007669"/>
    <property type="project" value="TreeGrafter"/>
</dbReference>
<comment type="caution">
    <text evidence="9">The sequence shown here is derived from an EMBL/GenBank/DDBJ whole genome shotgun (WGS) entry which is preliminary data.</text>
</comment>
<gene>
    <name evidence="9" type="ORF">PFISCL1PPCAC_5919</name>
</gene>
<dbReference type="GO" id="GO:0003924">
    <property type="term" value="F:GTPase activity"/>
    <property type="evidence" value="ECO:0007669"/>
    <property type="project" value="TreeGrafter"/>
</dbReference>
<name>A0AAV5V8S0_9BILA</name>
<dbReference type="InterPro" id="IPR039761">
    <property type="entry name" value="Bms1/Tsr1"/>
</dbReference>
<dbReference type="Pfam" id="PF22298">
    <property type="entry name" value="Tsr1_G-like"/>
    <property type="match status" value="1"/>
</dbReference>
<dbReference type="PANTHER" id="PTHR12858">
    <property type="entry name" value="RIBOSOME BIOGENESIS PROTEIN"/>
    <property type="match status" value="1"/>
</dbReference>
<evidence type="ECO:0000313" key="10">
    <source>
        <dbReference type="Proteomes" id="UP001432322"/>
    </source>
</evidence>
<comment type="similarity">
    <text evidence="5">Belongs to the TRAFAC class translation factor GTPase superfamily. Bms1-like GTPase family. TSR1 subfamily.</text>
</comment>
<evidence type="ECO:0000256" key="5">
    <source>
        <dbReference type="ARBA" id="ARBA00038288"/>
    </source>
</evidence>
<dbReference type="PROSITE" id="PS51714">
    <property type="entry name" value="G_BMS1"/>
    <property type="match status" value="1"/>
</dbReference>
<evidence type="ECO:0000256" key="4">
    <source>
        <dbReference type="ARBA" id="ARBA00037087"/>
    </source>
</evidence>
<keyword evidence="3" id="KW-0539">Nucleus</keyword>
<dbReference type="Pfam" id="PF04950">
    <property type="entry name" value="RIBIOP_C"/>
    <property type="match status" value="1"/>
</dbReference>
<feature type="domain" description="Bms1-type G" evidence="8">
    <location>
        <begin position="86"/>
        <end position="246"/>
    </location>
</feature>
<dbReference type="Pfam" id="PF08142">
    <property type="entry name" value="AARP2CN"/>
    <property type="match status" value="1"/>
</dbReference>
<dbReference type="AlphaFoldDB" id="A0AAV5V8S0"/>
<dbReference type="GO" id="GO:0005730">
    <property type="term" value="C:nucleolus"/>
    <property type="evidence" value="ECO:0007669"/>
    <property type="project" value="UniProtKB-SubCell"/>
</dbReference>
<evidence type="ECO:0000256" key="1">
    <source>
        <dbReference type="ARBA" id="ARBA00004604"/>
    </source>
</evidence>
<dbReference type="GO" id="GO:0000462">
    <property type="term" value="P:maturation of SSU-rRNA from tricistronic rRNA transcript (SSU-rRNA, 5.8S rRNA, LSU-rRNA)"/>
    <property type="evidence" value="ECO:0007669"/>
    <property type="project" value="TreeGrafter"/>
</dbReference>
<feature type="compositionally biased region" description="Basic residues" evidence="7">
    <location>
        <begin position="14"/>
        <end position="27"/>
    </location>
</feature>
<sequence>RMTGVVHKPGPLKQKPKPHKSGAHRTKGQIERDARGRTKLKGPSQMRKALRALSKEDRRQKSALSRGNKLKSIIDAKRANASGAVAPTLVTLVVLGGSTPSSDLIASLAGSDETIVHTQGHNVNYLAVPRFKARIGFLTPDSTVLEDVLDSIKVSDVLCLVWPLDGEVSEWTELLISAILAHGVPTIINVVPGLASINSSKVKETMRKNVEKLIDKWSLTQPRLLHADSQSDAVVLIRTITESKKKKMVLQKRRGHIFVEKLDMIDEKDGQCTLLATGYLRGPFLNVNRLVHLPGCGDFQLEKIEMREDDPHPLKARHGEFVPRVLVEADPSKQESLQNEVIPDPMDAEQTWPDEHDAVGAEKLAEEGERRRVPKGTSSYQAAWIVEDEEEEGEEGEDESEEEMEEDDDDESGDEVKERDGALDGLEADEEEEEMDEVKGCETATEAPDDEDMDDEEIDMDEVEKYRRERENEKFPDETDTPIDIPARVRFQKYRGLKSFRTSPWDTMENLPFDYARIFKFANYRRTKKLMIASTFDCGAEGVVYGGVYVTLHIKEVPVTFAQEWRQSSPLVIYSLLPHENKMCVQNIVIKRHPTCTVPIPSKSKLIFHVGFRRFEVEPVFSQHTNGDKFKMERYLRSDGATVASFFAPITFAPASALVFRIDAKGRQELVGSGCVLDNNPDRIVLKRIVLSGHPYKINRRSVVARYMFFNNEDIEWFKPVELYTPTGRRGHIKESIGTHGHMKCRFDQQLNAQDSVMMSLYKRVFPKWTYNPRVGYAEKSRIAAREE</sequence>
<evidence type="ECO:0000256" key="2">
    <source>
        <dbReference type="ARBA" id="ARBA00022517"/>
    </source>
</evidence>
<dbReference type="PANTHER" id="PTHR12858:SF1">
    <property type="entry name" value="PRE-RRNA-PROCESSING PROTEIN TSR1 HOMOLOG"/>
    <property type="match status" value="1"/>
</dbReference>
<evidence type="ECO:0000256" key="7">
    <source>
        <dbReference type="SAM" id="MobiDB-lite"/>
    </source>
</evidence>
<evidence type="ECO:0000259" key="8">
    <source>
        <dbReference type="PROSITE" id="PS51714"/>
    </source>
</evidence>
<dbReference type="GO" id="GO:0000479">
    <property type="term" value="P:endonucleolytic cleavage of tricistronic rRNA transcript (SSU-rRNA, 5.8S rRNA, LSU-rRNA)"/>
    <property type="evidence" value="ECO:0007669"/>
    <property type="project" value="TreeGrafter"/>
</dbReference>
<dbReference type="EMBL" id="BTSY01000002">
    <property type="protein sequence ID" value="GMT14622.1"/>
    <property type="molecule type" value="Genomic_DNA"/>
</dbReference>
<evidence type="ECO:0000256" key="3">
    <source>
        <dbReference type="ARBA" id="ARBA00023242"/>
    </source>
</evidence>
<feature type="region of interest" description="Disordered" evidence="7">
    <location>
        <begin position="1"/>
        <end position="67"/>
    </location>
</feature>
<keyword evidence="10" id="KW-1185">Reference proteome</keyword>
<dbReference type="GO" id="GO:0030688">
    <property type="term" value="C:preribosome, small subunit precursor"/>
    <property type="evidence" value="ECO:0007669"/>
    <property type="project" value="TreeGrafter"/>
</dbReference>
<dbReference type="SMART" id="SM01362">
    <property type="entry name" value="DUF663"/>
    <property type="match status" value="1"/>
</dbReference>
<dbReference type="SMART" id="SM00785">
    <property type="entry name" value="AARP2CN"/>
    <property type="match status" value="1"/>
</dbReference>
<feature type="region of interest" description="Disordered" evidence="7">
    <location>
        <begin position="330"/>
        <end position="352"/>
    </location>
</feature>
<reference evidence="9" key="1">
    <citation type="submission" date="2023-10" db="EMBL/GenBank/DDBJ databases">
        <title>Genome assembly of Pristionchus species.</title>
        <authorList>
            <person name="Yoshida K."/>
            <person name="Sommer R.J."/>
        </authorList>
    </citation>
    <scope>NUCLEOTIDE SEQUENCE</scope>
    <source>
        <strain evidence="9">RS5133</strain>
    </source>
</reference>
<comment type="function">
    <text evidence="4">Required during maturation of the 40S ribosomal subunit in the nucleolus.</text>
</comment>
<dbReference type="InterPro" id="IPR030387">
    <property type="entry name" value="G_Bms1/Tsr1_dom"/>
</dbReference>
<feature type="non-terminal residue" evidence="9">
    <location>
        <position position="1"/>
    </location>
</feature>
<dbReference type="InterPro" id="IPR012948">
    <property type="entry name" value="AARP2CN"/>
</dbReference>
<feature type="compositionally biased region" description="Acidic residues" evidence="7">
    <location>
        <begin position="386"/>
        <end position="413"/>
    </location>
</feature>
<comment type="subcellular location">
    <subcellularLocation>
        <location evidence="1">Nucleus</location>
        <location evidence="1">Nucleolus</location>
    </subcellularLocation>
</comment>
<protein>
    <recommendedName>
        <fullName evidence="6">Pre-rRNA-processing protein TSR1 homolog</fullName>
    </recommendedName>
</protein>
<organism evidence="9 10">
    <name type="scientific">Pristionchus fissidentatus</name>
    <dbReference type="NCBI Taxonomy" id="1538716"/>
    <lineage>
        <taxon>Eukaryota</taxon>
        <taxon>Metazoa</taxon>
        <taxon>Ecdysozoa</taxon>
        <taxon>Nematoda</taxon>
        <taxon>Chromadorea</taxon>
        <taxon>Rhabditida</taxon>
        <taxon>Rhabditina</taxon>
        <taxon>Diplogasteromorpha</taxon>
        <taxon>Diplogasteroidea</taxon>
        <taxon>Neodiplogasteridae</taxon>
        <taxon>Pristionchus</taxon>
    </lineage>
</organism>
<evidence type="ECO:0000313" key="9">
    <source>
        <dbReference type="EMBL" id="GMT14622.1"/>
    </source>
</evidence>